<dbReference type="GO" id="GO:0008237">
    <property type="term" value="F:metallopeptidase activity"/>
    <property type="evidence" value="ECO:0007669"/>
    <property type="project" value="UniProtKB-KW"/>
</dbReference>
<evidence type="ECO:0000259" key="10">
    <source>
        <dbReference type="Pfam" id="PF07687"/>
    </source>
</evidence>
<dbReference type="InterPro" id="IPR011650">
    <property type="entry name" value="Peptidase_M20_dimer"/>
</dbReference>
<comment type="similarity">
    <text evidence="7">Belongs to the peptidase M42 family.</text>
</comment>
<dbReference type="AlphaFoldDB" id="A0A430AVK6"/>
<feature type="binding site" evidence="9">
    <location>
        <position position="140"/>
    </location>
    <ligand>
        <name>Zn(2+)</name>
        <dbReference type="ChEBI" id="CHEBI:29105"/>
        <label>2</label>
    </ligand>
</feature>
<evidence type="ECO:0000256" key="7">
    <source>
        <dbReference type="PIRNR" id="PIRNR001123"/>
    </source>
</evidence>
<dbReference type="PROSITE" id="PS00759">
    <property type="entry name" value="ARGE_DAPE_CPG2_2"/>
    <property type="match status" value="1"/>
</dbReference>
<keyword evidence="5" id="KW-0862">Zinc</keyword>
<comment type="caution">
    <text evidence="11">The sequence shown here is derived from an EMBL/GenBank/DDBJ whole genome shotgun (WGS) entry which is preliminary data.</text>
</comment>
<dbReference type="GO" id="GO:0004177">
    <property type="term" value="F:aminopeptidase activity"/>
    <property type="evidence" value="ECO:0007669"/>
    <property type="project" value="UniProtKB-UniRule"/>
</dbReference>
<feature type="active site" description="Proton acceptor" evidence="8">
    <location>
        <position position="139"/>
    </location>
</feature>
<dbReference type="PIRSF" id="PIRSF001123">
    <property type="entry name" value="PepA_GA"/>
    <property type="match status" value="1"/>
</dbReference>
<keyword evidence="3 9" id="KW-0479">Metal-binding</keyword>
<evidence type="ECO:0000256" key="4">
    <source>
        <dbReference type="ARBA" id="ARBA00022801"/>
    </source>
</evidence>
<keyword evidence="12" id="KW-1185">Reference proteome</keyword>
<dbReference type="InterPro" id="IPR008007">
    <property type="entry name" value="Peptidase_M42"/>
</dbReference>
<feature type="binding site" evidence="9">
    <location>
        <position position="106"/>
    </location>
    <ligand>
        <name>Zn(2+)</name>
        <dbReference type="ChEBI" id="CHEBI:29105"/>
        <label>2</label>
    </ligand>
</feature>
<dbReference type="Gene3D" id="3.30.70.360">
    <property type="match status" value="1"/>
</dbReference>
<dbReference type="PANTHER" id="PTHR42994:SF2">
    <property type="entry name" value="PEPTIDASE"/>
    <property type="match status" value="1"/>
</dbReference>
<dbReference type="OrthoDB" id="9776600at2"/>
<keyword evidence="2" id="KW-0645">Protease</keyword>
<name>A0A430AVK6_9ENTE</name>
<dbReference type="NCBIfam" id="TIGR01883">
    <property type="entry name" value="PepT-like"/>
    <property type="match status" value="1"/>
</dbReference>
<organism evidence="11 12">
    <name type="scientific">Vagococcus acidifermentans</name>
    <dbReference type="NCBI Taxonomy" id="564710"/>
    <lineage>
        <taxon>Bacteria</taxon>
        <taxon>Bacillati</taxon>
        <taxon>Bacillota</taxon>
        <taxon>Bacilli</taxon>
        <taxon>Lactobacillales</taxon>
        <taxon>Enterococcaceae</taxon>
        <taxon>Vagococcus</taxon>
    </lineage>
</organism>
<dbReference type="InterPro" id="IPR010162">
    <property type="entry name" value="PepT-like"/>
</dbReference>
<evidence type="ECO:0000313" key="12">
    <source>
        <dbReference type="Proteomes" id="UP000286773"/>
    </source>
</evidence>
<dbReference type="InterPro" id="IPR036264">
    <property type="entry name" value="Bact_exopeptidase_dim_dom"/>
</dbReference>
<feature type="domain" description="Peptidase M20 dimerisation" evidence="10">
    <location>
        <begin position="180"/>
        <end position="273"/>
    </location>
</feature>
<protein>
    <recommendedName>
        <fullName evidence="10">Peptidase M20 dimerisation domain-containing protein</fullName>
    </recommendedName>
</protein>
<gene>
    <name evidence="11" type="ORF">CBF27_06575</name>
</gene>
<evidence type="ECO:0000256" key="5">
    <source>
        <dbReference type="ARBA" id="ARBA00022833"/>
    </source>
</evidence>
<dbReference type="SUPFAM" id="SSF55031">
    <property type="entry name" value="Bacterial exopeptidase dimerisation domain"/>
    <property type="match status" value="1"/>
</dbReference>
<reference evidence="11 12" key="1">
    <citation type="submission" date="2017-05" db="EMBL/GenBank/DDBJ databases">
        <title>Vagococcus spp. assemblies.</title>
        <authorList>
            <person name="Gulvik C.A."/>
        </authorList>
    </citation>
    <scope>NUCLEOTIDE SEQUENCE [LARGE SCALE GENOMIC DNA]</scope>
    <source>
        <strain evidence="11 12">LMG 24798</strain>
    </source>
</reference>
<evidence type="ECO:0000256" key="3">
    <source>
        <dbReference type="ARBA" id="ARBA00022723"/>
    </source>
</evidence>
<dbReference type="PANTHER" id="PTHR42994">
    <property type="entry name" value="PEPTIDASE T"/>
    <property type="match status" value="1"/>
</dbReference>
<feature type="binding site" evidence="9">
    <location>
        <position position="106"/>
    </location>
    <ligand>
        <name>Zn(2+)</name>
        <dbReference type="ChEBI" id="CHEBI:29105"/>
        <label>1</label>
    </ligand>
</feature>
<evidence type="ECO:0000256" key="9">
    <source>
        <dbReference type="PIRSR" id="PIRSR001123-2"/>
    </source>
</evidence>
<dbReference type="Pfam" id="PF07687">
    <property type="entry name" value="M20_dimer"/>
    <property type="match status" value="1"/>
</dbReference>
<proteinExistence type="inferred from homology"/>
<accession>A0A430AVK6</accession>
<dbReference type="Pfam" id="PF01546">
    <property type="entry name" value="Peptidase_M20"/>
    <property type="match status" value="1"/>
</dbReference>
<keyword evidence="4" id="KW-0378">Hydrolase</keyword>
<evidence type="ECO:0000256" key="2">
    <source>
        <dbReference type="ARBA" id="ARBA00022670"/>
    </source>
</evidence>
<dbReference type="SUPFAM" id="SSF53187">
    <property type="entry name" value="Zn-dependent exopeptidases"/>
    <property type="match status" value="1"/>
</dbReference>
<dbReference type="GO" id="GO:0006508">
    <property type="term" value="P:proteolysis"/>
    <property type="evidence" value="ECO:0007669"/>
    <property type="project" value="UniProtKB-KW"/>
</dbReference>
<keyword evidence="6" id="KW-0482">Metalloprotease</keyword>
<dbReference type="Proteomes" id="UP000286773">
    <property type="component" value="Unassembled WGS sequence"/>
</dbReference>
<dbReference type="InterPro" id="IPR001261">
    <property type="entry name" value="ArgE/DapE_CS"/>
</dbReference>
<dbReference type="EMBL" id="NGKC01000006">
    <property type="protein sequence ID" value="RSU12085.1"/>
    <property type="molecule type" value="Genomic_DNA"/>
</dbReference>
<evidence type="ECO:0000256" key="1">
    <source>
        <dbReference type="ARBA" id="ARBA00001947"/>
    </source>
</evidence>
<dbReference type="Gene3D" id="3.40.630.10">
    <property type="entry name" value="Zn peptidases"/>
    <property type="match status" value="1"/>
</dbReference>
<comment type="cofactor">
    <cofactor evidence="9">
        <name>a divalent metal cation</name>
        <dbReference type="ChEBI" id="CHEBI:60240"/>
    </cofactor>
    <text evidence="9">Binds 2 divalent metal cations per subunit.</text>
</comment>
<sequence>MKRERLVETFKTMVQIDSQSGEEGAMHEFLTDKFKQLGLTVKEDDSMLSTGLGANNLVATLAGTNTAKEPIFFSAHTDTVSPGNGIKVVERDGVLYSDGTTILGADDKAGIAIMLEAIETIIEEELPTGKVEFVLSPGEEIGLVGSSAMSMDLIESRVGYVLDNAGPVGSAIIASPTLYMYDVTITGKAAHAGLEPEKGVSAMAVLAQALPHIQTGRIDAETTANIGVISGGQATNVVMDEAVLKGEVRSISKDKADALIKEMTQAFETAAKDNGAEVAINVDLKATGYRMTDDLTVMKLFRRSVEALAIAPRTEVSGGGSDANVFNAKGKEVVNLSIGYEEIHTTSEYIPVSEMEKGVALVLRLIEHSPTKK</sequence>
<feature type="binding site" evidence="9">
    <location>
        <position position="163"/>
    </location>
    <ligand>
        <name>Zn(2+)</name>
        <dbReference type="ChEBI" id="CHEBI:29105"/>
        <label>1</label>
    </ligand>
</feature>
<evidence type="ECO:0000256" key="8">
    <source>
        <dbReference type="PIRSR" id="PIRSR001123-1"/>
    </source>
</evidence>
<comment type="cofactor">
    <cofactor evidence="1">
        <name>Zn(2+)</name>
        <dbReference type="ChEBI" id="CHEBI:29105"/>
    </cofactor>
</comment>
<evidence type="ECO:0000256" key="6">
    <source>
        <dbReference type="ARBA" id="ARBA00023049"/>
    </source>
</evidence>
<dbReference type="InterPro" id="IPR002933">
    <property type="entry name" value="Peptidase_M20"/>
</dbReference>
<dbReference type="GO" id="GO:0046872">
    <property type="term" value="F:metal ion binding"/>
    <property type="evidence" value="ECO:0007669"/>
    <property type="project" value="UniProtKB-UniRule"/>
</dbReference>
<dbReference type="RefSeq" id="WP_126813531.1">
    <property type="nucleotide sequence ID" value="NZ_NGKC01000006.1"/>
</dbReference>
<evidence type="ECO:0000313" key="11">
    <source>
        <dbReference type="EMBL" id="RSU12085.1"/>
    </source>
</evidence>